<evidence type="ECO:0000256" key="6">
    <source>
        <dbReference type="ARBA" id="ARBA00023136"/>
    </source>
</evidence>
<evidence type="ECO:0000313" key="13">
    <source>
        <dbReference type="EMBL" id="SFS36935.1"/>
    </source>
</evidence>
<keyword evidence="2 8" id="KW-0813">Transport</keyword>
<dbReference type="EMBL" id="FOZV01000001">
    <property type="protein sequence ID" value="SFS36935.1"/>
    <property type="molecule type" value="Genomic_DNA"/>
</dbReference>
<evidence type="ECO:0000256" key="1">
    <source>
        <dbReference type="ARBA" id="ARBA00004571"/>
    </source>
</evidence>
<dbReference type="InterPro" id="IPR036942">
    <property type="entry name" value="Beta-barrel_TonB_sf"/>
</dbReference>
<evidence type="ECO:0000256" key="3">
    <source>
        <dbReference type="ARBA" id="ARBA00022452"/>
    </source>
</evidence>
<name>A0A1I6P9W5_9CAUL</name>
<evidence type="ECO:0000259" key="11">
    <source>
        <dbReference type="Pfam" id="PF00593"/>
    </source>
</evidence>
<keyword evidence="10" id="KW-0732">Signal</keyword>
<dbReference type="InterPro" id="IPR012910">
    <property type="entry name" value="Plug_dom"/>
</dbReference>
<keyword evidence="4 8" id="KW-0812">Transmembrane</keyword>
<dbReference type="PANTHER" id="PTHR30069:SF40">
    <property type="entry name" value="TONB-DEPENDENT RECEPTOR NMB0964-RELATED"/>
    <property type="match status" value="1"/>
</dbReference>
<keyword evidence="7 8" id="KW-0998">Cell outer membrane</keyword>
<feature type="chain" id="PRO_5011556192" evidence="10">
    <location>
        <begin position="24"/>
        <end position="679"/>
    </location>
</feature>
<dbReference type="InterPro" id="IPR000531">
    <property type="entry name" value="Beta-barrel_TonB"/>
</dbReference>
<keyword evidence="5 9" id="KW-0798">TonB box</keyword>
<dbReference type="GO" id="GO:0015344">
    <property type="term" value="F:siderophore uptake transmembrane transporter activity"/>
    <property type="evidence" value="ECO:0007669"/>
    <property type="project" value="TreeGrafter"/>
</dbReference>
<dbReference type="RefSeq" id="WP_245777122.1">
    <property type="nucleotide sequence ID" value="NZ_FOZV01000001.1"/>
</dbReference>
<keyword evidence="3 8" id="KW-1134">Transmembrane beta strand</keyword>
<evidence type="ECO:0000256" key="2">
    <source>
        <dbReference type="ARBA" id="ARBA00022448"/>
    </source>
</evidence>
<dbReference type="Gene3D" id="2.170.130.10">
    <property type="entry name" value="TonB-dependent receptor, plug domain"/>
    <property type="match status" value="1"/>
</dbReference>
<evidence type="ECO:0000256" key="7">
    <source>
        <dbReference type="ARBA" id="ARBA00023237"/>
    </source>
</evidence>
<dbReference type="InterPro" id="IPR037066">
    <property type="entry name" value="Plug_dom_sf"/>
</dbReference>
<dbReference type="PANTHER" id="PTHR30069">
    <property type="entry name" value="TONB-DEPENDENT OUTER MEMBRANE RECEPTOR"/>
    <property type="match status" value="1"/>
</dbReference>
<dbReference type="GO" id="GO:0009279">
    <property type="term" value="C:cell outer membrane"/>
    <property type="evidence" value="ECO:0007669"/>
    <property type="project" value="UniProtKB-SubCell"/>
</dbReference>
<evidence type="ECO:0000256" key="5">
    <source>
        <dbReference type="ARBA" id="ARBA00023077"/>
    </source>
</evidence>
<comment type="similarity">
    <text evidence="8 9">Belongs to the TonB-dependent receptor family.</text>
</comment>
<dbReference type="Pfam" id="PF07715">
    <property type="entry name" value="Plug"/>
    <property type="match status" value="1"/>
</dbReference>
<dbReference type="Pfam" id="PF00593">
    <property type="entry name" value="TonB_dep_Rec_b-barrel"/>
    <property type="match status" value="1"/>
</dbReference>
<feature type="domain" description="TonB-dependent receptor-like beta-barrel" evidence="11">
    <location>
        <begin position="300"/>
        <end position="648"/>
    </location>
</feature>
<evidence type="ECO:0000256" key="9">
    <source>
        <dbReference type="RuleBase" id="RU003357"/>
    </source>
</evidence>
<accession>A0A1I6P9W5</accession>
<dbReference type="Proteomes" id="UP000198788">
    <property type="component" value="Unassembled WGS sequence"/>
</dbReference>
<evidence type="ECO:0000259" key="12">
    <source>
        <dbReference type="Pfam" id="PF07715"/>
    </source>
</evidence>
<reference evidence="14" key="1">
    <citation type="submission" date="2016-10" db="EMBL/GenBank/DDBJ databases">
        <authorList>
            <person name="Varghese N."/>
            <person name="Submissions S."/>
        </authorList>
    </citation>
    <scope>NUCLEOTIDE SEQUENCE [LARGE SCALE GENOMIC DNA]</scope>
    <source>
        <strain evidence="14">CGMCC 1.10683</strain>
    </source>
</reference>
<dbReference type="STRING" id="871741.SAMN05192570_0963"/>
<dbReference type="InterPro" id="IPR039426">
    <property type="entry name" value="TonB-dep_rcpt-like"/>
</dbReference>
<evidence type="ECO:0000256" key="10">
    <source>
        <dbReference type="SAM" id="SignalP"/>
    </source>
</evidence>
<dbReference type="AlphaFoldDB" id="A0A1I6P9W5"/>
<protein>
    <submittedName>
        <fullName evidence="13">Iron complex outermembrane recepter protein</fullName>
    </submittedName>
</protein>
<dbReference type="GO" id="GO:0044718">
    <property type="term" value="P:siderophore transmembrane transport"/>
    <property type="evidence" value="ECO:0007669"/>
    <property type="project" value="TreeGrafter"/>
</dbReference>
<gene>
    <name evidence="13" type="ORF">SAMN05192570_0963</name>
</gene>
<sequence length="679" mass="72280">MRTFRALLLAAPAWAVLAAAASAQEPPAGQVADLGEVIVTGTPFGVTDRASLLAVEVLDEEALAIAPASTLGDLVSGLPGVRSTAFSPGASRPVIRGLSGPRVQVLTNGLGMIDASSVSPDHQVAVDPAEARRIEIVRGPSTLVFGGSAIGGVVNIIDDRIPTEPAEGGVDGHVSAQYSSVDDGRSFGARLKANAGPLVLSLDGFTRDASDYDVPVFPESARLLAEEGEEPGEERSVANTFVELDQVGAGLSWIGPRGFVGASVKHVETTYGVPGHAHGDEDHEEEEAGHGEEGVSIGLEQTRYDLRGELTFDAGPFSAARLSAGWADYAHTEFEGDEVGTQFFSEGGEGRLELIQRQRGGWQGVVGVQLLDRTFDAVGDEAYVPRTEIAEQGLYTVQRYDRGDLGVEGGVRVDERSLESAAAKRDFTSVSASAGVFLRPSDSWFLGLSAARNERAPSEVELFAEGPHAATGAFEVGDIDLDSEVATSIEGTLHFAAGRFEADLHAYHADYDGFIDLRPTGVDDADSGLPVFEYVQTDARFRGLEAEAEVRLWEGGDRSLTLAGAADWVRASSDLGPVARIPPWSATVGLDWTSRRFDAGLEVRHVGEQDRTAAFERPTDSYTLVNLKGAVRPFADRDVTLFAEVHNLTDAEAREHASFQKDIAPLPGRNLRVGLTYRF</sequence>
<feature type="domain" description="TonB-dependent receptor plug" evidence="12">
    <location>
        <begin position="51"/>
        <end position="153"/>
    </location>
</feature>
<comment type="subcellular location">
    <subcellularLocation>
        <location evidence="1 8">Cell outer membrane</location>
        <topology evidence="1 8">Multi-pass membrane protein</topology>
    </subcellularLocation>
</comment>
<evidence type="ECO:0000313" key="14">
    <source>
        <dbReference type="Proteomes" id="UP000198788"/>
    </source>
</evidence>
<keyword evidence="6 8" id="KW-0472">Membrane</keyword>
<evidence type="ECO:0000256" key="4">
    <source>
        <dbReference type="ARBA" id="ARBA00022692"/>
    </source>
</evidence>
<keyword evidence="14" id="KW-1185">Reference proteome</keyword>
<evidence type="ECO:0000256" key="8">
    <source>
        <dbReference type="PROSITE-ProRule" id="PRU01360"/>
    </source>
</evidence>
<feature type="signal peptide" evidence="10">
    <location>
        <begin position="1"/>
        <end position="23"/>
    </location>
</feature>
<organism evidence="13 14">
    <name type="scientific">Brevundimonas viscosa</name>
    <dbReference type="NCBI Taxonomy" id="871741"/>
    <lineage>
        <taxon>Bacteria</taxon>
        <taxon>Pseudomonadati</taxon>
        <taxon>Pseudomonadota</taxon>
        <taxon>Alphaproteobacteria</taxon>
        <taxon>Caulobacterales</taxon>
        <taxon>Caulobacteraceae</taxon>
        <taxon>Brevundimonas</taxon>
    </lineage>
</organism>
<proteinExistence type="inferred from homology"/>
<dbReference type="Gene3D" id="2.40.170.20">
    <property type="entry name" value="TonB-dependent receptor, beta-barrel domain"/>
    <property type="match status" value="1"/>
</dbReference>
<dbReference type="SUPFAM" id="SSF56935">
    <property type="entry name" value="Porins"/>
    <property type="match status" value="1"/>
</dbReference>
<dbReference type="PROSITE" id="PS52016">
    <property type="entry name" value="TONB_DEPENDENT_REC_3"/>
    <property type="match status" value="1"/>
</dbReference>